<evidence type="ECO:0000313" key="5">
    <source>
        <dbReference type="Proteomes" id="UP000826513"/>
    </source>
</evidence>
<dbReference type="KEGG" id="alf:CFBP5473_14740"/>
<protein>
    <submittedName>
        <fullName evidence="3">PAS domain-containing protein</fullName>
    </submittedName>
</protein>
<dbReference type="Gene3D" id="3.30.450.20">
    <property type="entry name" value="PAS domain"/>
    <property type="match status" value="1"/>
</dbReference>
<dbReference type="RefSeq" id="WP_027676557.1">
    <property type="nucleotide sequence ID" value="NZ_CP039692.1"/>
</dbReference>
<dbReference type="InterPro" id="IPR035965">
    <property type="entry name" value="PAS-like_dom_sf"/>
</dbReference>
<feature type="domain" description="PAS fold-3" evidence="1">
    <location>
        <begin position="26"/>
        <end position="115"/>
    </location>
</feature>
<dbReference type="OrthoDB" id="7905807at2"/>
<sequence>MKQQNSIEQMMMGAGFYSWCVPENTLTADRAFADIYEIDERSLAHGVPVELILSRIVEEDRPRLAERVHDVILGGQSRVSAYRILCPSGRVKTLRSMGSCAKDTEGVPSVYSGIVLLSDAPMTEPRSQTLEQKIADAIALSRNSGQKLAERYLISALHSIS</sequence>
<proteinExistence type="predicted"/>
<dbReference type="Pfam" id="PF08447">
    <property type="entry name" value="PAS_3"/>
    <property type="match status" value="1"/>
</dbReference>
<gene>
    <name evidence="2" type="ORF">CFBP5473_14740</name>
    <name evidence="3" type="ORF">J5285_15485</name>
</gene>
<evidence type="ECO:0000313" key="3">
    <source>
        <dbReference type="EMBL" id="QYA08818.1"/>
    </source>
</evidence>
<reference evidence="2 4" key="1">
    <citation type="submission" date="2019-04" db="EMBL/GenBank/DDBJ databases">
        <title>Complete genome sequence of Agrobacterium larrymoorei CFBP5473.</title>
        <authorList>
            <person name="Haryono M."/>
            <person name="Chou L."/>
            <person name="Lin Y.-C."/>
            <person name="Lai E.-M."/>
            <person name="Kuo C.-H."/>
        </authorList>
    </citation>
    <scope>NUCLEOTIDE SEQUENCE [LARGE SCALE GENOMIC DNA]</scope>
    <source>
        <strain evidence="2 4">CFBP5473</strain>
    </source>
</reference>
<evidence type="ECO:0000313" key="4">
    <source>
        <dbReference type="Proteomes" id="UP000298545"/>
    </source>
</evidence>
<dbReference type="EMBL" id="CP039692">
    <property type="protein sequence ID" value="QCI99282.1"/>
    <property type="molecule type" value="Genomic_DNA"/>
</dbReference>
<reference evidence="3 5" key="2">
    <citation type="submission" date="2021-03" db="EMBL/GenBank/DDBJ databases">
        <title>Rapid diversification of plasmids in a genus of pathogenic and nitrogen fixing bacteria.</title>
        <authorList>
            <person name="Weisberg A.J."/>
            <person name="Miller M."/>
            <person name="Ream W."/>
            <person name="Grunwald N.J."/>
            <person name="Chang J.H."/>
        </authorList>
    </citation>
    <scope>NUCLEOTIDE SEQUENCE [LARGE SCALE GENOMIC DNA]</scope>
    <source>
        <strain evidence="3 5">AF3.44</strain>
    </source>
</reference>
<keyword evidence="5" id="KW-1185">Reference proteome</keyword>
<dbReference type="STRING" id="1367849.GCA_000518585_03994"/>
<dbReference type="InterPro" id="IPR013655">
    <property type="entry name" value="PAS_fold_3"/>
</dbReference>
<name>A0A4D7DYK9_9HYPH</name>
<organism evidence="2 4">
    <name type="scientific">Agrobacterium larrymoorei</name>
    <dbReference type="NCBI Taxonomy" id="160699"/>
    <lineage>
        <taxon>Bacteria</taxon>
        <taxon>Pseudomonadati</taxon>
        <taxon>Pseudomonadota</taxon>
        <taxon>Alphaproteobacteria</taxon>
        <taxon>Hyphomicrobiales</taxon>
        <taxon>Rhizobiaceae</taxon>
        <taxon>Rhizobium/Agrobacterium group</taxon>
        <taxon>Agrobacterium</taxon>
    </lineage>
</organism>
<evidence type="ECO:0000313" key="2">
    <source>
        <dbReference type="EMBL" id="QCI99282.1"/>
    </source>
</evidence>
<dbReference type="AlphaFoldDB" id="A0A4D7DYK9"/>
<dbReference type="SUPFAM" id="SSF55785">
    <property type="entry name" value="PYP-like sensor domain (PAS domain)"/>
    <property type="match status" value="1"/>
</dbReference>
<dbReference type="EMBL" id="CP072168">
    <property type="protein sequence ID" value="QYA08818.1"/>
    <property type="molecule type" value="Genomic_DNA"/>
</dbReference>
<dbReference type="Proteomes" id="UP000298545">
    <property type="component" value="Chromosome linear"/>
</dbReference>
<accession>A0A4D7DYK9</accession>
<dbReference type="Proteomes" id="UP000826513">
    <property type="component" value="Chromosome 2"/>
</dbReference>
<evidence type="ECO:0000259" key="1">
    <source>
        <dbReference type="Pfam" id="PF08447"/>
    </source>
</evidence>